<dbReference type="VEuPathDB" id="VectorBase:CSON014517"/>
<evidence type="ECO:0000259" key="1">
    <source>
        <dbReference type="Pfam" id="PF08385"/>
    </source>
</evidence>
<gene>
    <name evidence="2" type="primary">CSON014517</name>
</gene>
<dbReference type="GO" id="GO:0051959">
    <property type="term" value="F:dynein light intermediate chain binding"/>
    <property type="evidence" value="ECO:0007669"/>
    <property type="project" value="InterPro"/>
</dbReference>
<dbReference type="EMBL" id="UFQT01000826">
    <property type="protein sequence ID" value="SSX27419.1"/>
    <property type="molecule type" value="Genomic_DNA"/>
</dbReference>
<sequence>MEDKGPRFLPDDMSSLTPSEVTVDDVEVEEITEEDVIERPKYSEDELTTLVNYIKNMVTLFNLHPDDFTTNVINQIKNWLVEVTELMLLVFYDGTILQAAHAFPLSPVSDICYFMRVPNFIFTVDNFHDEIIFGTVTGDVEGSILHVMEAVYAPAFSETTEWIENIKGNLQSNVHMFMSYLTDLHYKMSGLTRLYVPYETSTKSVEDCAKDKWLVKRLESIVLFWTQKIRLCLADNDQLVPHEITCPADEYNFWVYKYEVLTALILQFNTENYKHIIKVLEKVQSLTIKQLKELMLETIEKAEQTRDNYLHLQLLLEPCKTLESLNASSPLTEFADCITEIMHLIHVIWTNSKYYKKPENIETLLKYFSNEIILVCSNKVDLAKILTSSPRLGIKVCDIFITWCLSYKKILQKLFLYYESTTEEGWITVDEIFVFNQIDAFIQRLQDIIEICDAMIAFGRQDEDTIMPHKPKFTCNNSIELEGMFDQIETLFQTGMKTIFASIDMILNLHEKAWHTVKTNFKQLIKNIEEIVENSITSIFVNIENNVEEMLEALTAIIKYSANQRIRETYVKKIGEMWNFLYAEIMETSKYQAGGKKDRFANIGHYSENIIALKIRYSRLERFVKMLNDAHYLPVHLTSDMVTSTFENNFNMTQKSIKSLAEDWINAWNNQTRFTNTLMAFSISYPGLLECNMDEQTRILIDDSKMIEMLEMVPNTYTVKYKPMKCSYKNVVKIVLDYNLISSSLSIKEMMLFRNAITACERKVSPGIHKFNWTEEVNEVFVMECFKSIKELNMFLDFYKSVCQDVVLLCERICSTNILALQTSSVLTLDEVKYRLEQSAESARHEIIEIFQTITNYTLILFERFSQRTTKVTQPWIEFVQRIDSLFQESILVCVQSSLDKFLHLLTGSGSFRADPIINFGVTIDGAEIRVEPPLSYIEQFLQSLLLHLSDMFMVNFSLWKKFEIEKPAFALSGSKSHVINRRILESIERTRNELEKYLLLWKPKKVYDDVMTEVGSTTTVKDSSETA</sequence>
<name>A0A336MER2_CULSO</name>
<dbReference type="AlphaFoldDB" id="A0A336MER2"/>
<dbReference type="OMA" id="DHRDWHE"/>
<reference evidence="2" key="1">
    <citation type="submission" date="2018-07" db="EMBL/GenBank/DDBJ databases">
        <authorList>
            <person name="Quirk P.G."/>
            <person name="Krulwich T.A."/>
        </authorList>
    </citation>
    <scope>NUCLEOTIDE SEQUENCE</scope>
</reference>
<protein>
    <submittedName>
        <fullName evidence="2">CSON014517 protein</fullName>
    </submittedName>
</protein>
<dbReference type="Pfam" id="PF08385">
    <property type="entry name" value="DHC_N1"/>
    <property type="match status" value="1"/>
</dbReference>
<dbReference type="GO" id="GO:0045505">
    <property type="term" value="F:dynein intermediate chain binding"/>
    <property type="evidence" value="ECO:0007669"/>
    <property type="project" value="InterPro"/>
</dbReference>
<feature type="domain" description="Dynein heavy chain tail" evidence="1">
    <location>
        <begin position="215"/>
        <end position="776"/>
    </location>
</feature>
<dbReference type="PANTHER" id="PTHR46532">
    <property type="entry name" value="MALE FERTILITY FACTOR KL5"/>
    <property type="match status" value="1"/>
</dbReference>
<dbReference type="PANTHER" id="PTHR46532:SF11">
    <property type="entry name" value="DYNEIN AXONEMAL HEAVY CHAIN 12"/>
    <property type="match status" value="1"/>
</dbReference>
<evidence type="ECO:0000313" key="2">
    <source>
        <dbReference type="EMBL" id="SSX27419.1"/>
    </source>
</evidence>
<dbReference type="InterPro" id="IPR026983">
    <property type="entry name" value="DHC"/>
</dbReference>
<dbReference type="GO" id="GO:0005858">
    <property type="term" value="C:axonemal dynein complex"/>
    <property type="evidence" value="ECO:0007669"/>
    <property type="project" value="TreeGrafter"/>
</dbReference>
<accession>A0A336MER2</accession>
<proteinExistence type="predicted"/>
<dbReference type="InterPro" id="IPR013594">
    <property type="entry name" value="Dynein_heavy_tail"/>
</dbReference>
<organism evidence="2">
    <name type="scientific">Culicoides sonorensis</name>
    <name type="common">Biting midge</name>
    <dbReference type="NCBI Taxonomy" id="179676"/>
    <lineage>
        <taxon>Eukaryota</taxon>
        <taxon>Metazoa</taxon>
        <taxon>Ecdysozoa</taxon>
        <taxon>Arthropoda</taxon>
        <taxon>Hexapoda</taxon>
        <taxon>Insecta</taxon>
        <taxon>Pterygota</taxon>
        <taxon>Neoptera</taxon>
        <taxon>Endopterygota</taxon>
        <taxon>Diptera</taxon>
        <taxon>Nematocera</taxon>
        <taxon>Chironomoidea</taxon>
        <taxon>Ceratopogonidae</taxon>
        <taxon>Ceratopogoninae</taxon>
        <taxon>Culicoides</taxon>
        <taxon>Monoculicoides</taxon>
    </lineage>
</organism>
<dbReference type="GO" id="GO:0007018">
    <property type="term" value="P:microtubule-based movement"/>
    <property type="evidence" value="ECO:0007669"/>
    <property type="project" value="InterPro"/>
</dbReference>